<dbReference type="SMART" id="SM00399">
    <property type="entry name" value="ZnF_C4"/>
    <property type="match status" value="1"/>
</dbReference>
<dbReference type="GO" id="GO:0003700">
    <property type="term" value="F:DNA-binding transcription factor activity"/>
    <property type="evidence" value="ECO:0007669"/>
    <property type="project" value="InterPro"/>
</dbReference>
<organism evidence="17 18">
    <name type="scientific">Pelobates cultripes</name>
    <name type="common">Western spadefoot toad</name>
    <dbReference type="NCBI Taxonomy" id="61616"/>
    <lineage>
        <taxon>Eukaryota</taxon>
        <taxon>Metazoa</taxon>
        <taxon>Chordata</taxon>
        <taxon>Craniata</taxon>
        <taxon>Vertebrata</taxon>
        <taxon>Euteleostomi</taxon>
        <taxon>Amphibia</taxon>
        <taxon>Batrachia</taxon>
        <taxon>Anura</taxon>
        <taxon>Pelobatoidea</taxon>
        <taxon>Pelobatidae</taxon>
        <taxon>Pelobates</taxon>
    </lineage>
</organism>
<evidence type="ECO:0000313" key="18">
    <source>
        <dbReference type="Proteomes" id="UP001295444"/>
    </source>
</evidence>
<proteinExistence type="inferred from homology"/>
<evidence type="ECO:0000256" key="5">
    <source>
        <dbReference type="ARBA" id="ARBA00022771"/>
    </source>
</evidence>
<feature type="coiled-coil region" evidence="13">
    <location>
        <begin position="417"/>
        <end position="444"/>
    </location>
</feature>
<feature type="region of interest" description="Disordered" evidence="14">
    <location>
        <begin position="809"/>
        <end position="828"/>
    </location>
</feature>
<keyword evidence="5" id="KW-0863">Zinc-finger</keyword>
<gene>
    <name evidence="17" type="ORF">PECUL_23A009261</name>
</gene>
<dbReference type="InterPro" id="IPR039139">
    <property type="entry name" value="CCDC170-like"/>
</dbReference>
<evidence type="ECO:0000256" key="8">
    <source>
        <dbReference type="ARBA" id="ARBA00023121"/>
    </source>
</evidence>
<keyword evidence="18" id="KW-1185">Reference proteome</keyword>
<evidence type="ECO:0000256" key="12">
    <source>
        <dbReference type="ARBA" id="ARBA00023242"/>
    </source>
</evidence>
<feature type="compositionally biased region" description="Basic and acidic residues" evidence="14">
    <location>
        <begin position="1322"/>
        <end position="1332"/>
    </location>
</feature>
<dbReference type="GO" id="GO:0043565">
    <property type="term" value="F:sequence-specific DNA binding"/>
    <property type="evidence" value="ECO:0007669"/>
    <property type="project" value="InterPro"/>
</dbReference>
<dbReference type="PROSITE" id="PS00031">
    <property type="entry name" value="NUCLEAR_REC_DBD_1"/>
    <property type="match status" value="1"/>
</dbReference>
<dbReference type="InterPro" id="IPR000536">
    <property type="entry name" value="Nucl_hrmn_rcpt_lig-bd"/>
</dbReference>
<keyword evidence="7" id="KW-0805">Transcription regulation</keyword>
<feature type="domain" description="NR LBD" evidence="16">
    <location>
        <begin position="1067"/>
        <end position="1302"/>
    </location>
</feature>
<keyword evidence="3" id="KW-0754">Steroid-binding</keyword>
<dbReference type="Gene3D" id="3.30.50.10">
    <property type="entry name" value="Erythroid Transcription Factor GATA-1, subunit A"/>
    <property type="match status" value="1"/>
</dbReference>
<keyword evidence="6" id="KW-0862">Zinc</keyword>
<keyword evidence="10" id="KW-0804">Transcription</keyword>
<comment type="similarity">
    <text evidence="2">Belongs to the nuclear hormone receptor family. NR3 subfamily.</text>
</comment>
<dbReference type="PANTHER" id="PTHR18863">
    <property type="entry name" value="TSEC-2-RELATED"/>
    <property type="match status" value="1"/>
</dbReference>
<feature type="region of interest" description="Disordered" evidence="14">
    <location>
        <begin position="1310"/>
        <end position="1332"/>
    </location>
</feature>
<dbReference type="CDD" id="cd07171">
    <property type="entry name" value="NR_DBD_ER"/>
    <property type="match status" value="1"/>
</dbReference>
<dbReference type="InterPro" id="IPR024178">
    <property type="entry name" value="Est_rcpt/est-rel_rcp"/>
</dbReference>
<evidence type="ECO:0000256" key="9">
    <source>
        <dbReference type="ARBA" id="ARBA00023125"/>
    </source>
</evidence>
<dbReference type="Proteomes" id="UP001295444">
    <property type="component" value="Chromosome 13"/>
</dbReference>
<dbReference type="PIRSF" id="PIRSF500102">
    <property type="entry name" value="ER-b"/>
    <property type="match status" value="1"/>
</dbReference>
<keyword evidence="8" id="KW-0446">Lipid-binding</keyword>
<evidence type="ECO:0000313" key="17">
    <source>
        <dbReference type="EMBL" id="CAH2328693.1"/>
    </source>
</evidence>
<keyword evidence="13" id="KW-0175">Coiled coil</keyword>
<dbReference type="PANTHER" id="PTHR18863:SF5">
    <property type="entry name" value="TESTIS EXPRESSED GENE 21"/>
    <property type="match status" value="1"/>
</dbReference>
<evidence type="ECO:0000259" key="15">
    <source>
        <dbReference type="PROSITE" id="PS51030"/>
    </source>
</evidence>
<dbReference type="GO" id="GO:0033993">
    <property type="term" value="P:response to lipid"/>
    <property type="evidence" value="ECO:0007669"/>
    <property type="project" value="UniProtKB-ARBA"/>
</dbReference>
<evidence type="ECO:0000256" key="6">
    <source>
        <dbReference type="ARBA" id="ARBA00022833"/>
    </source>
</evidence>
<evidence type="ECO:0000256" key="4">
    <source>
        <dbReference type="ARBA" id="ARBA00022723"/>
    </source>
</evidence>
<sequence>MSSPYSFLHRDDHDARTIERLFETQASPGRSQAKYGASNVSYQELQEKDLYTKSKKKSKTGTRYVPNYDYSNSHEEAKITFDPSTDTSGSRDQLTYYHRAAETASEHAALIVKNNSLLTEVSELKSSLAIKEAFLQEMKEELENCKETKARQAVQIQSLKHSAKEWEQFNMSASKGKMDTNAEIYSLRGENQELKERVQELENRLRMHLMQREKAEQKENNLEKKLQHSIEKLSNYLNLNIKDQTDPLNIILAKVEKLVNEHFLQKTRIASLEDTLAGQQIESKANRDTVVKLATEAEKNKKITVGIEVEMKSLKKERDEAILAKKSAEREKEILLEKLKENHKEWGSFQQELVEKDKRMKEMDRTLRSSDYEAKASLSLHQGFISQLATILSNGFITVPRTEEAVKERILDIHSNEQKLKSVNEELQQKVVKLSKQLDQQRELYHEAVTKSYKVEERLQENQDSIKHLKGKLASEEMIKDGFNMERKKLKKFLTQLAEKLNMSEDISTESLVSQYELLLNRAEEISMRTRDFGSENKSLVYNLQKKVNSQMEKIELKSSKIVQLETKIKQLEEEREKQLFLSAENSASLTAQKLQKKVERLQGQLGDMKIANQKLAAQLVDMNDLKEKTNQQRKTIEELSRSLEKLAKIKEMAAKKVVSLKTELDYDKHEHFGDVLRKQHLVDSVTNELHTAKRALEEVARREKQLVDFRETITRMMGFNINSLAVPDYEIFEQLKRVLRAHGPVNDGAIDRSKLPYGFRTGDVNEKHWKLWRRHFVTENMSTYMHRDYSQLQPVEHIVHSKVDIKSSSSDLTSSTSYSSNQTGMSVEQSPAYFPSSYMDNRHDYSIAFCNPTAVNYNIPGNSSDSESSVMRQAVSPSLLWTTPDHVSPVTLHCQSSMLYADPPRSPWFEPKQEEHILPLNREAVKRKSLNSECPTHIANNPGSKRDTHFCAVCSDYASGYHYGVWSCEGCKAFFKRSIQGHNDYICPATNQCTIDKNRRKSCQACRLRKCFEVGMMKCGTRRERCGYRIVRHRRHSEDQMHCIGKNKKMIESLGRVKEVLPCSIGPEQFVLSLLEAEPPNVLLMNRPIKPFTEASMMMSLTKLADKELVHMIGWAKKIPGFVELKLYDQVRLLESCWLEVLMMGLMWRSIDHPGKLIFAPDLVLDRDEGKCVEGILEIFDMLLATTSRFRELKLQHREYLCLKAMILLNSNMFPFFSAEEESESSRRLHQLLNTVTDGLVWVIAKSGISFRQQSTRLANLLMLLSHVRHASNKGMEHLLNMKCKNVVPVYDLLLEMLNAHTLRDQRKSMTAPGYISKSQSEGRDTGLPDQ</sequence>
<keyword evidence="12" id="KW-0539">Nucleus</keyword>
<dbReference type="FunFam" id="3.30.50.10:FF:000014">
    <property type="entry name" value="Estrogen receptor beta"/>
    <property type="match status" value="1"/>
</dbReference>
<dbReference type="FunFam" id="1.10.565.10:FF:000010">
    <property type="entry name" value="Estrogen receptor"/>
    <property type="match status" value="1"/>
</dbReference>
<dbReference type="GO" id="GO:0008270">
    <property type="term" value="F:zinc ion binding"/>
    <property type="evidence" value="ECO:0007669"/>
    <property type="project" value="UniProtKB-KW"/>
</dbReference>
<accession>A0AAD1WZ85</accession>
<dbReference type="CDD" id="cd06949">
    <property type="entry name" value="NR_LBD_ER"/>
    <property type="match status" value="1"/>
</dbReference>
<evidence type="ECO:0000256" key="1">
    <source>
        <dbReference type="ARBA" id="ARBA00004123"/>
    </source>
</evidence>
<dbReference type="PROSITE" id="PS51030">
    <property type="entry name" value="NUCLEAR_REC_DBD_2"/>
    <property type="match status" value="1"/>
</dbReference>
<feature type="compositionally biased region" description="Low complexity" evidence="14">
    <location>
        <begin position="809"/>
        <end position="827"/>
    </location>
</feature>
<dbReference type="EMBL" id="OW240924">
    <property type="protein sequence ID" value="CAH2328693.1"/>
    <property type="molecule type" value="Genomic_DNA"/>
</dbReference>
<dbReference type="Pfam" id="PF12497">
    <property type="entry name" value="ERbeta_N"/>
    <property type="match status" value="1"/>
</dbReference>
<dbReference type="PRINTS" id="PR00398">
    <property type="entry name" value="STRDHORMONER"/>
</dbReference>
<dbReference type="InterPro" id="IPR028355">
    <property type="entry name" value="ER-beta/gamma"/>
</dbReference>
<keyword evidence="11 17" id="KW-0675">Receptor</keyword>
<evidence type="ECO:0000256" key="11">
    <source>
        <dbReference type="ARBA" id="ARBA00023170"/>
    </source>
</evidence>
<protein>
    <submittedName>
        <fullName evidence="17">Estrogen receptor beta</fullName>
    </submittedName>
</protein>
<feature type="domain" description="Nuclear receptor" evidence="15">
    <location>
        <begin position="949"/>
        <end position="1024"/>
    </location>
</feature>
<evidence type="ECO:0000256" key="10">
    <source>
        <dbReference type="ARBA" id="ARBA00023163"/>
    </source>
</evidence>
<dbReference type="Pfam" id="PF00104">
    <property type="entry name" value="Hormone_recep"/>
    <property type="match status" value="1"/>
</dbReference>
<dbReference type="GO" id="GO:0005496">
    <property type="term" value="F:steroid binding"/>
    <property type="evidence" value="ECO:0007669"/>
    <property type="project" value="UniProtKB-KW"/>
</dbReference>
<evidence type="ECO:0000256" key="7">
    <source>
        <dbReference type="ARBA" id="ARBA00023015"/>
    </source>
</evidence>
<evidence type="ECO:0000256" key="2">
    <source>
        <dbReference type="ARBA" id="ARBA00005413"/>
    </source>
</evidence>
<dbReference type="InterPro" id="IPR001628">
    <property type="entry name" value="Znf_hrmn_rcpt"/>
</dbReference>
<dbReference type="SUPFAM" id="SSF57716">
    <property type="entry name" value="Glucocorticoid receptor-like (DNA-binding domain)"/>
    <property type="match status" value="1"/>
</dbReference>
<dbReference type="SMART" id="SM00430">
    <property type="entry name" value="HOLI"/>
    <property type="match status" value="1"/>
</dbReference>
<dbReference type="PROSITE" id="PS51843">
    <property type="entry name" value="NR_LBD"/>
    <property type="match status" value="1"/>
</dbReference>
<dbReference type="PRINTS" id="PR00047">
    <property type="entry name" value="STROIDFINGER"/>
</dbReference>
<evidence type="ECO:0000256" key="14">
    <source>
        <dbReference type="SAM" id="MobiDB-lite"/>
    </source>
</evidence>
<name>A0AAD1WZ85_PELCU</name>
<evidence type="ECO:0000256" key="3">
    <source>
        <dbReference type="ARBA" id="ARBA00022665"/>
    </source>
</evidence>
<dbReference type="InterPro" id="IPR013088">
    <property type="entry name" value="Znf_NHR/GATA"/>
</dbReference>
<feature type="coiled-coil region" evidence="13">
    <location>
        <begin position="128"/>
        <end position="232"/>
    </location>
</feature>
<evidence type="ECO:0000256" key="13">
    <source>
        <dbReference type="SAM" id="Coils"/>
    </source>
</evidence>
<dbReference type="InterPro" id="IPR035500">
    <property type="entry name" value="NHR-like_dom_sf"/>
</dbReference>
<reference evidence="17" key="1">
    <citation type="submission" date="2022-03" db="EMBL/GenBank/DDBJ databases">
        <authorList>
            <person name="Alioto T."/>
            <person name="Alioto T."/>
            <person name="Gomez Garrido J."/>
        </authorList>
    </citation>
    <scope>NUCLEOTIDE SEQUENCE</scope>
</reference>
<feature type="coiled-coil region" evidence="13">
    <location>
        <begin position="683"/>
        <end position="713"/>
    </location>
</feature>
<evidence type="ECO:0000259" key="16">
    <source>
        <dbReference type="PROSITE" id="PS51843"/>
    </source>
</evidence>
<dbReference type="PIRSF" id="PIRSF002527">
    <property type="entry name" value="ER-like_NR"/>
    <property type="match status" value="1"/>
</dbReference>
<feature type="coiled-coil region" evidence="13">
    <location>
        <begin position="311"/>
        <end position="345"/>
    </location>
</feature>
<dbReference type="InterPro" id="IPR021064">
    <property type="entry name" value="ER-beta-like_N"/>
</dbReference>
<dbReference type="SUPFAM" id="SSF48508">
    <property type="entry name" value="Nuclear receptor ligand-binding domain"/>
    <property type="match status" value="1"/>
</dbReference>
<dbReference type="Gene3D" id="1.10.565.10">
    <property type="entry name" value="Retinoid X Receptor"/>
    <property type="match status" value="1"/>
</dbReference>
<dbReference type="InterPro" id="IPR001723">
    <property type="entry name" value="Nuclear_hrmn_rcpt"/>
</dbReference>
<keyword evidence="4" id="KW-0479">Metal-binding</keyword>
<comment type="subcellular location">
    <subcellularLocation>
        <location evidence="1">Nucleus</location>
    </subcellularLocation>
</comment>
<dbReference type="Pfam" id="PF00105">
    <property type="entry name" value="zf-C4"/>
    <property type="match status" value="1"/>
</dbReference>
<feature type="coiled-coil region" evidence="13">
    <location>
        <begin position="555"/>
        <end position="657"/>
    </location>
</feature>
<keyword evidence="9" id="KW-0238">DNA-binding</keyword>